<evidence type="ECO:0000256" key="3">
    <source>
        <dbReference type="RuleBase" id="RU363019"/>
    </source>
</evidence>
<dbReference type="InterPro" id="IPR029000">
    <property type="entry name" value="Cyclophilin-like_dom_sf"/>
</dbReference>
<organism evidence="5 6">
    <name type="scientific">Meiothermus granaticius NBRC 107808</name>
    <dbReference type="NCBI Taxonomy" id="1227551"/>
    <lineage>
        <taxon>Bacteria</taxon>
        <taxon>Thermotogati</taxon>
        <taxon>Deinococcota</taxon>
        <taxon>Deinococci</taxon>
        <taxon>Thermales</taxon>
        <taxon>Thermaceae</taxon>
        <taxon>Meiothermus</taxon>
    </lineage>
</organism>
<gene>
    <name evidence="5" type="primary">ppiA</name>
    <name evidence="5" type="ORF">Mgrana_01650</name>
</gene>
<dbReference type="InterPro" id="IPR044666">
    <property type="entry name" value="Cyclophilin_A-like"/>
</dbReference>
<dbReference type="PANTHER" id="PTHR45625">
    <property type="entry name" value="PEPTIDYL-PROLYL CIS-TRANS ISOMERASE-RELATED"/>
    <property type="match status" value="1"/>
</dbReference>
<dbReference type="EC" id="5.2.1.8" evidence="3"/>
<dbReference type="PROSITE" id="PS50072">
    <property type="entry name" value="CSA_PPIASE_2"/>
    <property type="match status" value="1"/>
</dbReference>
<dbReference type="GO" id="GO:0003755">
    <property type="term" value="F:peptidyl-prolyl cis-trans isomerase activity"/>
    <property type="evidence" value="ECO:0007669"/>
    <property type="project" value="UniProtKB-UniRule"/>
</dbReference>
<dbReference type="CDD" id="cd00317">
    <property type="entry name" value="cyclophilin"/>
    <property type="match status" value="1"/>
</dbReference>
<dbReference type="Gene3D" id="2.40.100.10">
    <property type="entry name" value="Cyclophilin-like"/>
    <property type="match status" value="1"/>
</dbReference>
<dbReference type="SUPFAM" id="SSF50891">
    <property type="entry name" value="Cyclophilin-like"/>
    <property type="match status" value="1"/>
</dbReference>
<comment type="catalytic activity">
    <reaction evidence="3">
        <text>[protein]-peptidylproline (omega=180) = [protein]-peptidylproline (omega=0)</text>
        <dbReference type="Rhea" id="RHEA:16237"/>
        <dbReference type="Rhea" id="RHEA-COMP:10747"/>
        <dbReference type="Rhea" id="RHEA-COMP:10748"/>
        <dbReference type="ChEBI" id="CHEBI:83833"/>
        <dbReference type="ChEBI" id="CHEBI:83834"/>
        <dbReference type="EC" id="5.2.1.8"/>
    </reaction>
</comment>
<comment type="similarity">
    <text evidence="3">Belongs to the cyclophilin-type PPIase family.</text>
</comment>
<dbReference type="PANTHER" id="PTHR45625:SF4">
    <property type="entry name" value="PEPTIDYLPROLYL ISOMERASE DOMAIN AND WD REPEAT-CONTAINING PROTEIN 1"/>
    <property type="match status" value="1"/>
</dbReference>
<dbReference type="AlphaFoldDB" id="A0A399F8P5"/>
<name>A0A399F8P5_9DEIN</name>
<accession>A0A399F8P5</accession>
<dbReference type="EMBL" id="QWLB01000019">
    <property type="protein sequence ID" value="RIH92490.1"/>
    <property type="molecule type" value="Genomic_DNA"/>
</dbReference>
<evidence type="ECO:0000259" key="4">
    <source>
        <dbReference type="PROSITE" id="PS50072"/>
    </source>
</evidence>
<keyword evidence="6" id="KW-1185">Reference proteome</keyword>
<comment type="caution">
    <text evidence="5">The sequence shown here is derived from an EMBL/GenBank/DDBJ whole genome shotgun (WGS) entry which is preliminary data.</text>
</comment>
<keyword evidence="2 3" id="KW-0413">Isomerase</keyword>
<evidence type="ECO:0000256" key="2">
    <source>
        <dbReference type="ARBA" id="ARBA00023235"/>
    </source>
</evidence>
<dbReference type="InterPro" id="IPR002130">
    <property type="entry name" value="Cyclophilin-type_PPIase_dom"/>
</dbReference>
<dbReference type="Pfam" id="PF00160">
    <property type="entry name" value="Pro_isomerase"/>
    <property type="match status" value="1"/>
</dbReference>
<comment type="function">
    <text evidence="3">PPIases accelerate the folding of proteins. It catalyzes the cis-trans isomerization of proline imidic peptide bonds in oligopeptides.</text>
</comment>
<dbReference type="OrthoDB" id="9807797at2"/>
<evidence type="ECO:0000256" key="1">
    <source>
        <dbReference type="ARBA" id="ARBA00023110"/>
    </source>
</evidence>
<keyword evidence="1 3" id="KW-0697">Rotamase</keyword>
<evidence type="ECO:0000313" key="5">
    <source>
        <dbReference type="EMBL" id="RIH92490.1"/>
    </source>
</evidence>
<dbReference type="RefSeq" id="WP_119357136.1">
    <property type="nucleotide sequence ID" value="NZ_BJXM01000009.1"/>
</dbReference>
<feature type="domain" description="PPIase cyclophilin-type" evidence="4">
    <location>
        <begin position="10"/>
        <end position="178"/>
    </location>
</feature>
<reference evidence="5 6" key="1">
    <citation type="submission" date="2018-08" db="EMBL/GenBank/DDBJ databases">
        <title>Meiothermus granaticius genome AF-68 sequencing project.</title>
        <authorList>
            <person name="Da Costa M.S."/>
            <person name="Albuquerque L."/>
            <person name="Raposo P."/>
            <person name="Froufe H.J.C."/>
            <person name="Barroso C.S."/>
            <person name="Egas C."/>
        </authorList>
    </citation>
    <scope>NUCLEOTIDE SEQUENCE [LARGE SCALE GENOMIC DNA]</scope>
    <source>
        <strain evidence="5 6">AF-68</strain>
    </source>
</reference>
<sequence length="192" mass="21136">MEEPQVLLLTELGEIVLELFPRQAPRTVANFLHYVDQGRYRGASFYRVVRADNQAHSPVKIEVIQGGLGMGEHPAKLPPIPHESTQLTGLRHREGTLSMARLEPGTAHSEFFICLEESPELDHGGRRNPDGQGFAAFGRVVRGLEVARAIQQRPAGGQTPPVQGQMLLEPVRILEVRRISEGSDEPLGAKPT</sequence>
<dbReference type="PRINTS" id="PR00153">
    <property type="entry name" value="CSAPPISMRASE"/>
</dbReference>
<protein>
    <recommendedName>
        <fullName evidence="3">Peptidyl-prolyl cis-trans isomerase</fullName>
        <shortName evidence="3">PPIase</shortName>
        <ecNumber evidence="3">5.2.1.8</ecNumber>
    </recommendedName>
</protein>
<evidence type="ECO:0000313" key="6">
    <source>
        <dbReference type="Proteomes" id="UP000266178"/>
    </source>
</evidence>
<proteinExistence type="inferred from homology"/>
<dbReference type="Proteomes" id="UP000266178">
    <property type="component" value="Unassembled WGS sequence"/>
</dbReference>